<keyword evidence="6 7" id="KW-0472">Membrane</keyword>
<proteinExistence type="inferred from homology"/>
<sequence>MYPFVKFGILHVQLFSLFLALGAIFAVFFALKKFIQHNLPPEHVFYLGTISVVAGTIGSRLFYIFEYHREYHWQIFNLVDGGWSLAGFFLGLAFFISRRYYSLTALMLITFYLRSKQINIFPITVALIIALSLHTVYRHKILPFKNKWLYLAMLVCGIVFARITFLYIHFNSYSWDIFQIHRGGMTVYGGFLLALLCCILYVRKQQIPLRATLDILLTVTFLALAFGRVGCFFNGCCFGKDCHTPSVYSVQFPTNSPSGFHQLRGLNKLYLWNSYTPQARSLSAFLQQFPKQLDEKTRAIFFPRVYATQLISALYNFLIFIFLYFFLGKKKYDGQVAVYGICMYAVCRFCIEVFRGDNPFAISGLTGAQCVSFVLFCVSISFILSHKALHKRSMITRKEI</sequence>
<dbReference type="GO" id="GO:0005886">
    <property type="term" value="C:plasma membrane"/>
    <property type="evidence" value="ECO:0007669"/>
    <property type="project" value="InterPro"/>
</dbReference>
<dbReference type="OrthoDB" id="871140at2"/>
<dbReference type="PANTHER" id="PTHR30589:SF0">
    <property type="entry name" value="PHOSPHATIDYLGLYCEROL--PROLIPOPROTEIN DIACYLGLYCERYL TRANSFERASE"/>
    <property type="match status" value="1"/>
</dbReference>
<evidence type="ECO:0000256" key="4">
    <source>
        <dbReference type="ARBA" id="ARBA00022692"/>
    </source>
</evidence>
<feature type="transmembrane region" description="Helical" evidence="7">
    <location>
        <begin position="336"/>
        <end position="354"/>
    </location>
</feature>
<feature type="transmembrane region" description="Helical" evidence="7">
    <location>
        <begin position="117"/>
        <end position="136"/>
    </location>
</feature>
<feature type="transmembrane region" description="Helical" evidence="7">
    <location>
        <begin position="360"/>
        <end position="384"/>
    </location>
</feature>
<dbReference type="PANTHER" id="PTHR30589">
    <property type="entry name" value="PROLIPOPROTEIN DIACYLGLYCERYL TRANSFERASE"/>
    <property type="match status" value="1"/>
</dbReference>
<dbReference type="Pfam" id="PF01790">
    <property type="entry name" value="LGT"/>
    <property type="match status" value="2"/>
</dbReference>
<keyword evidence="5 7" id="KW-1133">Transmembrane helix</keyword>
<dbReference type="Proteomes" id="UP000326354">
    <property type="component" value="Chromosome"/>
</dbReference>
<evidence type="ECO:0000256" key="6">
    <source>
        <dbReference type="ARBA" id="ARBA00023136"/>
    </source>
</evidence>
<feature type="transmembrane region" description="Helical" evidence="7">
    <location>
        <begin position="148"/>
        <end position="170"/>
    </location>
</feature>
<keyword evidence="8" id="KW-0449">Lipoprotein</keyword>
<comment type="similarity">
    <text evidence="1">Belongs to the Lgt family.</text>
</comment>
<feature type="transmembrane region" description="Helical" evidence="7">
    <location>
        <begin position="43"/>
        <end position="63"/>
    </location>
</feature>
<keyword evidence="2" id="KW-1003">Cell membrane</keyword>
<feature type="transmembrane region" description="Helical" evidence="7">
    <location>
        <begin position="185"/>
        <end position="203"/>
    </location>
</feature>
<keyword evidence="3 8" id="KW-0808">Transferase</keyword>
<dbReference type="EMBL" id="AP019860">
    <property type="protein sequence ID" value="BBM87472.1"/>
    <property type="molecule type" value="Genomic_DNA"/>
</dbReference>
<keyword evidence="9" id="KW-1185">Reference proteome</keyword>
<evidence type="ECO:0000256" key="7">
    <source>
        <dbReference type="SAM" id="Phobius"/>
    </source>
</evidence>
<keyword evidence="4 7" id="KW-0812">Transmembrane</keyword>
<organism evidence="8 9">
    <name type="scientific">Uabimicrobium amorphum</name>
    <dbReference type="NCBI Taxonomy" id="2596890"/>
    <lineage>
        <taxon>Bacteria</taxon>
        <taxon>Pseudomonadati</taxon>
        <taxon>Planctomycetota</taxon>
        <taxon>Candidatus Uabimicrobiia</taxon>
        <taxon>Candidatus Uabimicrobiales</taxon>
        <taxon>Candidatus Uabimicrobiaceae</taxon>
        <taxon>Candidatus Uabimicrobium</taxon>
    </lineage>
</organism>
<gene>
    <name evidence="8" type="ORF">UABAM_05882</name>
</gene>
<feature type="transmembrane region" description="Helical" evidence="7">
    <location>
        <begin position="75"/>
        <end position="97"/>
    </location>
</feature>
<dbReference type="InterPro" id="IPR001640">
    <property type="entry name" value="Lgt"/>
</dbReference>
<name>A0A5S9IU88_UABAM</name>
<evidence type="ECO:0000256" key="5">
    <source>
        <dbReference type="ARBA" id="ARBA00022989"/>
    </source>
</evidence>
<protein>
    <submittedName>
        <fullName evidence="8">Prolipoprotein diacylglyceryl transferase</fullName>
    </submittedName>
</protein>
<evidence type="ECO:0000256" key="1">
    <source>
        <dbReference type="ARBA" id="ARBA00007150"/>
    </source>
</evidence>
<dbReference type="KEGG" id="uam:UABAM_05882"/>
<evidence type="ECO:0000313" key="8">
    <source>
        <dbReference type="EMBL" id="BBM87472.1"/>
    </source>
</evidence>
<evidence type="ECO:0000313" key="9">
    <source>
        <dbReference type="Proteomes" id="UP000326354"/>
    </source>
</evidence>
<evidence type="ECO:0000256" key="2">
    <source>
        <dbReference type="ARBA" id="ARBA00022475"/>
    </source>
</evidence>
<dbReference type="GO" id="GO:0008961">
    <property type="term" value="F:phosphatidylglycerol-prolipoprotein diacylglyceryl transferase activity"/>
    <property type="evidence" value="ECO:0007669"/>
    <property type="project" value="InterPro"/>
</dbReference>
<dbReference type="GO" id="GO:0042158">
    <property type="term" value="P:lipoprotein biosynthetic process"/>
    <property type="evidence" value="ECO:0007669"/>
    <property type="project" value="InterPro"/>
</dbReference>
<evidence type="ECO:0000256" key="3">
    <source>
        <dbReference type="ARBA" id="ARBA00022679"/>
    </source>
</evidence>
<dbReference type="AlphaFoldDB" id="A0A5S9IU88"/>
<accession>A0A5S9IU88</accession>
<feature type="transmembrane region" description="Helical" evidence="7">
    <location>
        <begin position="12"/>
        <end position="31"/>
    </location>
</feature>
<feature type="transmembrane region" description="Helical" evidence="7">
    <location>
        <begin position="306"/>
        <end position="327"/>
    </location>
</feature>
<feature type="transmembrane region" description="Helical" evidence="7">
    <location>
        <begin position="215"/>
        <end position="235"/>
    </location>
</feature>
<dbReference type="RefSeq" id="WP_151971490.1">
    <property type="nucleotide sequence ID" value="NZ_AP019860.1"/>
</dbReference>
<reference evidence="8 9" key="1">
    <citation type="submission" date="2019-08" db="EMBL/GenBank/DDBJ databases">
        <title>Complete genome sequence of Candidatus Uab amorphum.</title>
        <authorList>
            <person name="Shiratori T."/>
            <person name="Suzuki S."/>
            <person name="Kakizawa Y."/>
            <person name="Ishida K."/>
        </authorList>
    </citation>
    <scope>NUCLEOTIDE SEQUENCE [LARGE SCALE GENOMIC DNA]</scope>
    <source>
        <strain evidence="8 9">SRT547</strain>
    </source>
</reference>